<accession>A0A1N6X5T3</accession>
<protein>
    <submittedName>
        <fullName evidence="2">Lactoylglutathione lyase</fullName>
    </submittedName>
</protein>
<name>A0A1N6X5T3_9EURY</name>
<dbReference type="AlphaFoldDB" id="A0A1N6X5T3"/>
<dbReference type="InterPro" id="IPR004360">
    <property type="entry name" value="Glyas_Fos-R_dOase_dom"/>
</dbReference>
<keyword evidence="2" id="KW-0456">Lyase</keyword>
<reference evidence="3" key="1">
    <citation type="submission" date="2017-01" db="EMBL/GenBank/DDBJ databases">
        <authorList>
            <person name="Varghese N."/>
            <person name="Submissions S."/>
        </authorList>
    </citation>
    <scope>NUCLEOTIDE SEQUENCE [LARGE SCALE GENOMIC DNA]</scope>
    <source>
        <strain evidence="3">CGMCC 1.7737</strain>
    </source>
</reference>
<dbReference type="PANTHER" id="PTHR46036:SF5">
    <property type="entry name" value="LACTOYLGLUTATHIONE LYASE"/>
    <property type="match status" value="1"/>
</dbReference>
<dbReference type="GO" id="GO:0004462">
    <property type="term" value="F:lactoylglutathione lyase activity"/>
    <property type="evidence" value="ECO:0007669"/>
    <property type="project" value="TreeGrafter"/>
</dbReference>
<proteinExistence type="predicted"/>
<feature type="domain" description="VOC" evidence="1">
    <location>
        <begin position="50"/>
        <end position="170"/>
    </location>
</feature>
<dbReference type="InterPro" id="IPR037523">
    <property type="entry name" value="VOC_core"/>
</dbReference>
<dbReference type="PROSITE" id="PS51819">
    <property type="entry name" value="VOC"/>
    <property type="match status" value="2"/>
</dbReference>
<dbReference type="PANTHER" id="PTHR46036">
    <property type="entry name" value="LACTOYLGLUTATHIONE LYASE"/>
    <property type="match status" value="1"/>
</dbReference>
<evidence type="ECO:0000313" key="2">
    <source>
        <dbReference type="EMBL" id="SIQ97712.1"/>
    </source>
</evidence>
<dbReference type="Gene3D" id="3.10.180.10">
    <property type="entry name" value="2,3-Dihydroxybiphenyl 1,2-Dioxygenase, domain 1"/>
    <property type="match status" value="2"/>
</dbReference>
<dbReference type="GO" id="GO:0019243">
    <property type="term" value="P:methylglyoxal catabolic process to D-lactate via S-lactoyl-glutathione"/>
    <property type="evidence" value="ECO:0007669"/>
    <property type="project" value="TreeGrafter"/>
</dbReference>
<dbReference type="EMBL" id="FTNO01000001">
    <property type="protein sequence ID" value="SIQ97712.1"/>
    <property type="molecule type" value="Genomic_DNA"/>
</dbReference>
<dbReference type="GO" id="GO:0005737">
    <property type="term" value="C:cytoplasm"/>
    <property type="evidence" value="ECO:0007669"/>
    <property type="project" value="TreeGrafter"/>
</dbReference>
<evidence type="ECO:0000313" key="3">
    <source>
        <dbReference type="Proteomes" id="UP000186914"/>
    </source>
</evidence>
<sequence length="298" mass="34977">MRALAHARVKNKKYELDKVAITFIMRIERNFRERYAFRPREGGFSRMNGTIDHVMMRVADLDETLDWYGEHLDYEEKGRWEADTFTNVYLGPEDVHDDGALLEITYNHDGRSYELGDAWGHIAVRVEDVYDAYEELMDAGVEDYRDPDSCGGRYAFVKDPDGHEIEIVQRDHGARWSIDHTMIRVEDADEALGFWTRKFEYEHTGRWESDSFANYFMKPEDAAEETMAVELTYNYDGRSYELGDAWGHLAVRADDLHDGWETLMERGAEEYRDPESCDDRYAFTKDQDGHEIEVIERN</sequence>
<keyword evidence="3" id="KW-1185">Reference proteome</keyword>
<organism evidence="2 3">
    <name type="scientific">Haladaptatus litoreus</name>
    <dbReference type="NCBI Taxonomy" id="553468"/>
    <lineage>
        <taxon>Archaea</taxon>
        <taxon>Methanobacteriati</taxon>
        <taxon>Methanobacteriota</taxon>
        <taxon>Stenosarchaea group</taxon>
        <taxon>Halobacteria</taxon>
        <taxon>Halobacteriales</taxon>
        <taxon>Haladaptataceae</taxon>
        <taxon>Haladaptatus</taxon>
    </lineage>
</organism>
<dbReference type="SUPFAM" id="SSF54593">
    <property type="entry name" value="Glyoxalase/Bleomycin resistance protein/Dihydroxybiphenyl dioxygenase"/>
    <property type="match status" value="2"/>
</dbReference>
<evidence type="ECO:0000259" key="1">
    <source>
        <dbReference type="PROSITE" id="PS51819"/>
    </source>
</evidence>
<dbReference type="InterPro" id="IPR029068">
    <property type="entry name" value="Glyas_Bleomycin-R_OHBP_Dase"/>
</dbReference>
<dbReference type="Proteomes" id="UP000186914">
    <property type="component" value="Unassembled WGS sequence"/>
</dbReference>
<gene>
    <name evidence="2" type="ORF">SAMN05421858_0998</name>
</gene>
<feature type="domain" description="VOC" evidence="1">
    <location>
        <begin position="177"/>
        <end position="297"/>
    </location>
</feature>
<dbReference type="Pfam" id="PF00903">
    <property type="entry name" value="Glyoxalase"/>
    <property type="match status" value="2"/>
</dbReference>